<dbReference type="InParanoid" id="K2S1L2"/>
<dbReference type="OrthoDB" id="3941815at2759"/>
<organism evidence="2 3">
    <name type="scientific">Macrophomina phaseolina (strain MS6)</name>
    <name type="common">Charcoal rot fungus</name>
    <dbReference type="NCBI Taxonomy" id="1126212"/>
    <lineage>
        <taxon>Eukaryota</taxon>
        <taxon>Fungi</taxon>
        <taxon>Dikarya</taxon>
        <taxon>Ascomycota</taxon>
        <taxon>Pezizomycotina</taxon>
        <taxon>Dothideomycetes</taxon>
        <taxon>Dothideomycetes incertae sedis</taxon>
        <taxon>Botryosphaeriales</taxon>
        <taxon>Botryosphaeriaceae</taxon>
        <taxon>Macrophomina</taxon>
    </lineage>
</organism>
<comment type="caution">
    <text evidence="2">The sequence shown here is derived from an EMBL/GenBank/DDBJ whole genome shotgun (WGS) entry which is preliminary data.</text>
</comment>
<feature type="signal peptide" evidence="1">
    <location>
        <begin position="1"/>
        <end position="18"/>
    </location>
</feature>
<keyword evidence="1" id="KW-0732">Signal</keyword>
<accession>K2S1L2</accession>
<proteinExistence type="predicted"/>
<feature type="chain" id="PRO_5003867236" evidence="1">
    <location>
        <begin position="19"/>
        <end position="158"/>
    </location>
</feature>
<dbReference type="VEuPathDB" id="FungiDB:MPH_01777"/>
<evidence type="ECO:0000313" key="3">
    <source>
        <dbReference type="Proteomes" id="UP000007129"/>
    </source>
</evidence>
<evidence type="ECO:0000256" key="1">
    <source>
        <dbReference type="SAM" id="SignalP"/>
    </source>
</evidence>
<dbReference type="HOGENOM" id="CLU_1669699_0_0_1"/>
<reference evidence="2 3" key="1">
    <citation type="journal article" date="2012" name="BMC Genomics">
        <title>Tools to kill: Genome of one of the most destructive plant pathogenic fungi Macrophomina phaseolina.</title>
        <authorList>
            <person name="Islam M.S."/>
            <person name="Haque M.S."/>
            <person name="Islam M.M."/>
            <person name="Emdad E.M."/>
            <person name="Halim A."/>
            <person name="Hossen Q.M.M."/>
            <person name="Hossain M.Z."/>
            <person name="Ahmed B."/>
            <person name="Rahim S."/>
            <person name="Rahman M.S."/>
            <person name="Alam M.M."/>
            <person name="Hou S."/>
            <person name="Wan X."/>
            <person name="Saito J.A."/>
            <person name="Alam M."/>
        </authorList>
    </citation>
    <scope>NUCLEOTIDE SEQUENCE [LARGE SCALE GENOMIC DNA]</scope>
    <source>
        <strain evidence="2 3">MS6</strain>
    </source>
</reference>
<gene>
    <name evidence="2" type="ORF">MPH_01777</name>
</gene>
<dbReference type="Proteomes" id="UP000007129">
    <property type="component" value="Unassembled WGS sequence"/>
</dbReference>
<dbReference type="AlphaFoldDB" id="K2S1L2"/>
<protein>
    <submittedName>
        <fullName evidence="2">Uncharacterized protein</fullName>
    </submittedName>
</protein>
<dbReference type="EMBL" id="AHHD01000073">
    <property type="protein sequence ID" value="EKG20913.1"/>
    <property type="molecule type" value="Genomic_DNA"/>
</dbReference>
<sequence>MRFSTIFFTLASLGAAFAAVEQPNAGAEKLAKREEFRDAIKRSAMPAPGEWGWGDYNFVGTCDHDNDCPRVCRENGFENFSDEGTKCCYNKCSCAGGCNGNGGKNECDADNDCPRVCREVYNVKVDSSGSKCCNTNCNCYGNTCGNGWGSGWGNGWKN</sequence>
<evidence type="ECO:0000313" key="2">
    <source>
        <dbReference type="EMBL" id="EKG20913.1"/>
    </source>
</evidence>
<name>K2S1L2_MACPH</name>